<dbReference type="PANTHER" id="PTHR34720:SF9">
    <property type="entry name" value="BLR4714 PROTEIN"/>
    <property type="match status" value="1"/>
</dbReference>
<feature type="domain" description="Fibronectin type-III" evidence="3">
    <location>
        <begin position="927"/>
        <end position="1016"/>
    </location>
</feature>
<dbReference type="InterPro" id="IPR008964">
    <property type="entry name" value="Invasin/intimin_cell_adhesion"/>
</dbReference>
<dbReference type="SUPFAM" id="SSF56925">
    <property type="entry name" value="OMPA-like"/>
    <property type="match status" value="1"/>
</dbReference>
<dbReference type="PANTHER" id="PTHR34720">
    <property type="entry name" value="MICROCYSTIN DEPENDENT PROTEIN"/>
    <property type="match status" value="1"/>
</dbReference>
<keyword evidence="2" id="KW-0626">Porin</keyword>
<organism evidence="4 5">
    <name type="scientific">Shewanella subflava</name>
    <dbReference type="NCBI Taxonomy" id="2986476"/>
    <lineage>
        <taxon>Bacteria</taxon>
        <taxon>Pseudomonadati</taxon>
        <taxon>Pseudomonadota</taxon>
        <taxon>Gammaproteobacteria</taxon>
        <taxon>Alteromonadales</taxon>
        <taxon>Shewanellaceae</taxon>
        <taxon>Shewanella</taxon>
    </lineage>
</organism>
<evidence type="ECO:0000256" key="2">
    <source>
        <dbReference type="ARBA" id="ARBA00023114"/>
    </source>
</evidence>
<dbReference type="Gene3D" id="2.60.40.3440">
    <property type="match status" value="3"/>
</dbReference>
<dbReference type="Pfam" id="PF17963">
    <property type="entry name" value="Big_9"/>
    <property type="match status" value="4"/>
</dbReference>
<dbReference type="SUPFAM" id="SSF141072">
    <property type="entry name" value="CalX-like"/>
    <property type="match status" value="1"/>
</dbReference>
<dbReference type="RefSeq" id="WP_264727477.1">
    <property type="nucleotide sequence ID" value="NZ_JAPDMX010000028.1"/>
</dbReference>
<dbReference type="InterPro" id="IPR000498">
    <property type="entry name" value="OmpA-like_TM_dom"/>
</dbReference>
<reference evidence="4" key="1">
    <citation type="submission" date="2022-10" db="EMBL/GenBank/DDBJ databases">
        <title>Shewanella flava sp. nov, isolated from the estuary of the Fenhe River into the Yellow River.</title>
        <authorList>
            <person name="Li Y."/>
        </authorList>
    </citation>
    <scope>NUCLEOTIDE SEQUENCE</scope>
    <source>
        <strain evidence="4">FYR11-62</strain>
    </source>
</reference>
<proteinExistence type="inferred from homology"/>
<feature type="domain" description="Fibronectin type-III" evidence="3">
    <location>
        <begin position="1100"/>
        <end position="1189"/>
    </location>
</feature>
<dbReference type="SUPFAM" id="SSF49265">
    <property type="entry name" value="Fibronectin type III"/>
    <property type="match status" value="5"/>
</dbReference>
<dbReference type="SMART" id="SM00060">
    <property type="entry name" value="FN3"/>
    <property type="match status" value="6"/>
</dbReference>
<keyword evidence="5" id="KW-1185">Reference proteome</keyword>
<accession>A0ABT3IBT2</accession>
<protein>
    <submittedName>
        <fullName evidence="4">Ig-like domain-containing protein</fullName>
    </submittedName>
</protein>
<dbReference type="Pfam" id="PF05345">
    <property type="entry name" value="He_PIG"/>
    <property type="match status" value="1"/>
</dbReference>
<evidence type="ECO:0000256" key="1">
    <source>
        <dbReference type="ARBA" id="ARBA00005710"/>
    </source>
</evidence>
<evidence type="ECO:0000313" key="5">
    <source>
        <dbReference type="Proteomes" id="UP001163714"/>
    </source>
</evidence>
<evidence type="ECO:0000313" key="4">
    <source>
        <dbReference type="EMBL" id="MCW3173515.1"/>
    </source>
</evidence>
<dbReference type="NCBIfam" id="NF012211">
    <property type="entry name" value="tand_rpt_95"/>
    <property type="match status" value="4"/>
</dbReference>
<dbReference type="NCBIfam" id="NF041766">
    <property type="entry name" value="choice_anch_U"/>
    <property type="match status" value="1"/>
</dbReference>
<dbReference type="PROSITE" id="PS50853">
    <property type="entry name" value="FN3"/>
    <property type="match status" value="6"/>
</dbReference>
<name>A0ABT3IBT2_9GAMM</name>
<comment type="similarity">
    <text evidence="1">Belongs to the outer membrane OOP (TC 1.B.6) superfamily. OmpA family.</text>
</comment>
<dbReference type="Pfam" id="PF00041">
    <property type="entry name" value="fn3"/>
    <property type="match status" value="6"/>
</dbReference>
<dbReference type="InterPro" id="IPR003961">
    <property type="entry name" value="FN3_dom"/>
</dbReference>
<comment type="caution">
    <text evidence="4">The sequence shown here is derived from an EMBL/GenBank/DDBJ whole genome shotgun (WGS) entry which is preliminary data.</text>
</comment>
<dbReference type="Pfam" id="PF01389">
    <property type="entry name" value="OmpA_membrane"/>
    <property type="match status" value="1"/>
</dbReference>
<dbReference type="SMART" id="SM00736">
    <property type="entry name" value="CADG"/>
    <property type="match status" value="1"/>
</dbReference>
<sequence>MITTSPLSHSFLHKIFCVVLILCGLVIIKPAISATVTIDLSTLGIPDGTSINRNTFDGGVDDFMYEKDGFLFFGDDNNNGSPDNASLKYTAPGINGAQGGVWYEANNPFDNPDVRFIVKKADGQEFNFQSLTVTENTGENRSLFVQGYKDSFTVSAAYVVIPFAPNQPIDVNLPASFLDVDEVRFYSTGIFFFSTFYNGFGTEFLFDKFVFEVASAATPVITSGTYNASTGVLSVTAENITGGDTIDVNTLTLTGRNNGTYTLTSANVTASSATSFLVTLNDDDKLAINGLLNKNGTSSTNATTYNLAAAANWNSTVSAPEDLTGNEITVSNVAAPTITSAAYDSSTHTLTVTGTNFVSVLGANNDIDISLLTITGEGGSTHTFTSPDVEVTSQTAFSVTLNSTDYAIVETILNNDSTSSTSGTIYNLAAADDWNSDITDGNIEDVTNTITVSNVPLPVISSATYDAISGVFVISGTGFLQYAGATNDINVAKFTISGDSSSYTLTSSDVEITSGTSFSLTLNATDKSALISRLNKNGTISDGTTSYNFAAAEDWNRGAEPSAFIADLVGNPITVSNFANVPDAPTMVTASAGDTQAIITFSAPVNNGGAAITSYTVTSSPGGLTATGASSPLTVNGLTNTTPYTFIVTATNAIGTSSSSSASNSVTPKQSQTITFNNPGAQNFGTSPVLSASATSSLTPLFSSSTTGVCTVTSGGVLTFVTAGTCTIDANQAGNANYLAAPTVSQSFSVNGVVAGSPTIVSATAGDTQATVTFTPPGSNGGTAITAYTVTSNPGSFTATGGGSPLTVTGLTNGTAYTFSVTATNSAGVSSSSNVSNSVTPKQSQTITFNNPGAQNFNTSVTLSATADSGLTPTFSSTTTVVCTITSGGVLTFITTGTCTINANQAGNAAYAAAPEVTQSFTVNGVAADAPIIGTATAGDGEATISFSAPTNNGGVAITGYTMTSSPGGLTATGTGSPITVTGLTNGTAYTFSVTATNAIGASSSSSASNSVTPQGSQTITFNNPGAQNFGSSPVLSASATSSLTPVFTSSTPSVCTITSGGALTFITTGTCTINANQAGNAAYAAAPEVTQSFTVNGVAADAPIIGTATAGDGEVTISFSAPTNNGGVAITGYTVTSSPGGLTVTGTGSPITVTGLTNGTAYTFSVTATNAIGASSSSSASNSVTPKGTQTITFNNPGAQNFGSSPVLSASATSSLTPVFTSSTPSVCTITSGGALTFITTGTCTINANQAGNAAYAAAPEVTQSFTVNGVAADAPIIGTATAGDGEATISFSAPTNNGGVAITGYTVTSSPGGLTVTGTGSPITVTGLTNGTAYTFSVTATNAIGASSSSSASNSVTPKGTQTITFNNPGAQNFGTSPTLSATATSSLTPLFTSSTTGVCTVTSGGVLTFVTAGTCTISANESGNAFYTAAPEVTQSFTVNGVAADAPIIGTATAGDGEATISFSAPSNNGGAVITGYTVTSNPGGLTATGTGSPLTVTGLINGTAYTFSVTATNAIGASSSSSASNSVTPNGAPIISSSPILNTDQNANYVYTLTAVDSVGDTLTFTALKLPAWLSFNPVTAVVTGTPKRADVGEHVVELKVTDKAGLFAIQTYILVVNPVNSAPVANDASIILEEDTSSLISFTAVDEDDDPLQFEVVTEPSSGTLEHHGSLWLYTPDADFNGSDSITFIAKDAELSSDVGVISIEVTAINDEPIAVDDEFVREVSDNDYILSVLDNDIDVDGDTLLIEGAAAELGTVQIEGSLLKYQAPKGFVGPVSMRYSISDGQKGRSHAKVQLLITGSNSVDAPVITVPPEVIANATGLKTKLKIGVATAVDKDGKKLAVSLINTDQVFTPGKHFAYWQATDSYGLTSIKAQNVIVNPLVSINSPLMVSEGNEANVTVFLNGESPHYPLHIPYTVGGVADSNDHDLVAGEFVINSGLSANFVFNIFDDGIAETDEEITVSLAPTVNLSANNVAKLMITEANIAPKVSVVISQADEVRTIVNKQDGKVYIKAESLDVNPQDNLSEEWSLGAIVLETDDQGHYFDPLLLDSGSYPISLKVTDDGEPQLSTEVQMTLLLKDEFSALTSGDSDGDLIPDVQEGFVDLDGNGIPDYLDASNGCHVIQLDPPINRIAPVLAESEPGTCLGLGNTAMNHGNDGIGIPLDVVSDDDEVLFSKGLFDFNINNLPARGATVTIAIPQVLPIPINAVYRKFNQGKWTTFVENADNSVSSSAGQLGYCPPPGAADWQPGLTEGHWCVLLSIEDGGPNDGDGTVNGEIVDPGGVAVMRNNNLSPVAVADEVIVPMNQNADIDVLQNDIDADGDTLTIQQVSSQFGDVIVQDNQIMTYIPADEFIGTDTLLYSISDGKGGTAYTELTVTVVANREPIAVDDIASTDDKTVLILDVLSNDSDPDNQELSLIAVSAQQGSVMIQNNLLHYTPKTGFEGIDTLSYTISDGEGGEATANVMVTIKAYKAVVLDNQSGGGSLHWLSSCLLFLILILRKFKLKPDPRCVLQREHWVVTCSCVLALLLGSNLAQAKDSVSPWYLEANISINETDVTQRSLQQQVTAVDISGFDNSDVGIGVTVGYQVTSLLAFEIGYVDLGDGSAQISGETLNERQFQESLKTVSPVLAKGATIGARLTLIESQGWRFSLPFGGFFWKSDINSDLQGQRITTELDGTDFYTGMHFNYDFYPHWSMGLGINYYAISPNDILSYQLNLRNQF</sequence>
<feature type="domain" description="Fibronectin type-III" evidence="3">
    <location>
        <begin position="754"/>
        <end position="844"/>
    </location>
</feature>
<dbReference type="InterPro" id="IPR036116">
    <property type="entry name" value="FN3_sf"/>
</dbReference>
<dbReference type="Gene3D" id="2.60.40.2810">
    <property type="match status" value="1"/>
</dbReference>
<dbReference type="EMBL" id="JAPDMX010000028">
    <property type="protein sequence ID" value="MCW3173515.1"/>
    <property type="molecule type" value="Genomic_DNA"/>
</dbReference>
<keyword evidence="2" id="KW-0406">Ion transport</keyword>
<gene>
    <name evidence="4" type="ORF">OHT75_13610</name>
</gene>
<dbReference type="InterPro" id="IPR038081">
    <property type="entry name" value="CalX-like_sf"/>
</dbReference>
<dbReference type="Proteomes" id="UP001163714">
    <property type="component" value="Unassembled WGS sequence"/>
</dbReference>
<keyword evidence="2" id="KW-0813">Transport</keyword>
<dbReference type="SUPFAM" id="SSF49373">
    <property type="entry name" value="Invasin/intimin cell-adhesion fragments"/>
    <property type="match status" value="2"/>
</dbReference>
<evidence type="ECO:0000259" key="3">
    <source>
        <dbReference type="PROSITE" id="PS50853"/>
    </source>
</evidence>
<feature type="domain" description="Fibronectin type-III" evidence="3">
    <location>
        <begin position="1446"/>
        <end position="1535"/>
    </location>
</feature>
<dbReference type="InterPro" id="IPR013783">
    <property type="entry name" value="Ig-like_fold"/>
</dbReference>
<dbReference type="InterPro" id="IPR006644">
    <property type="entry name" value="Cadg"/>
</dbReference>
<dbReference type="InterPro" id="IPR015919">
    <property type="entry name" value="Cadherin-like_sf"/>
</dbReference>
<feature type="domain" description="Fibronectin type-III" evidence="3">
    <location>
        <begin position="581"/>
        <end position="671"/>
    </location>
</feature>
<keyword evidence="2" id="KW-0812">Transmembrane</keyword>
<dbReference type="SUPFAM" id="SSF49313">
    <property type="entry name" value="Cadherin-like"/>
    <property type="match status" value="1"/>
</dbReference>
<dbReference type="Gene3D" id="2.60.40.10">
    <property type="entry name" value="Immunoglobulins"/>
    <property type="match status" value="7"/>
</dbReference>
<dbReference type="Gene3D" id="2.40.160.20">
    <property type="match status" value="1"/>
</dbReference>
<feature type="domain" description="Fibronectin type-III" evidence="3">
    <location>
        <begin position="1273"/>
        <end position="1362"/>
    </location>
</feature>
<dbReference type="InterPro" id="IPR011250">
    <property type="entry name" value="OMP/PagP_B-barrel"/>
</dbReference>
<dbReference type="InterPro" id="IPR053784">
    <property type="entry name" value="Choice_anch_U_dom"/>
</dbReference>
<dbReference type="CDD" id="cd00063">
    <property type="entry name" value="FN3"/>
    <property type="match status" value="6"/>
</dbReference>